<comment type="cofactor">
    <cofactor evidence="1">
        <name>[4Fe-4S] cluster</name>
        <dbReference type="ChEBI" id="CHEBI:49883"/>
    </cofactor>
</comment>
<dbReference type="InterPro" id="IPR000283">
    <property type="entry name" value="NADH_UbQ_OxRdtase_75kDa_su_CS"/>
</dbReference>
<dbReference type="Pfam" id="PF12838">
    <property type="entry name" value="Fer4_7"/>
    <property type="match status" value="1"/>
</dbReference>
<evidence type="ECO:0000259" key="9">
    <source>
        <dbReference type="PROSITE" id="PS51085"/>
    </source>
</evidence>
<dbReference type="PROSITE" id="PS00641">
    <property type="entry name" value="COMPLEX1_75K_1"/>
    <property type="match status" value="1"/>
</dbReference>
<name>R1AQL8_9FIRM</name>
<dbReference type="CDD" id="cd00207">
    <property type="entry name" value="fer2"/>
    <property type="match status" value="1"/>
</dbReference>
<dbReference type="InterPro" id="IPR019574">
    <property type="entry name" value="NADH_UbQ_OxRdtase_Gsu_4Fe4S-bd"/>
</dbReference>
<evidence type="ECO:0000256" key="6">
    <source>
        <dbReference type="ARBA" id="ARBA00023002"/>
    </source>
</evidence>
<feature type="domain" description="4Fe-4S ferredoxin-type" evidence="10">
    <location>
        <begin position="139"/>
        <end position="169"/>
    </location>
</feature>
<proteinExistence type="predicted"/>
<evidence type="ECO:0000313" key="13">
    <source>
        <dbReference type="Proteomes" id="UP000013378"/>
    </source>
</evidence>
<dbReference type="NCBIfam" id="NF040763">
    <property type="entry name" value="FeFe_hydrog_A6"/>
    <property type="match status" value="1"/>
</dbReference>
<dbReference type="RefSeq" id="WP_006317165.1">
    <property type="nucleotide sequence ID" value="NZ_ARZA01000274.1"/>
</dbReference>
<keyword evidence="4" id="KW-0479">Metal-binding</keyword>
<evidence type="ECO:0000313" key="12">
    <source>
        <dbReference type="EMBL" id="EOC99417.1"/>
    </source>
</evidence>
<dbReference type="NCBIfam" id="TIGR02512">
    <property type="entry name" value="FeFe_hydrog_A"/>
    <property type="match status" value="1"/>
</dbReference>
<dbReference type="PANTHER" id="PTHR11615">
    <property type="entry name" value="NITRATE, FORMATE, IRON DEHYDROGENASE"/>
    <property type="match status" value="1"/>
</dbReference>
<dbReference type="InterPro" id="IPR050340">
    <property type="entry name" value="Cytosolic_Fe-S_CAF"/>
</dbReference>
<dbReference type="STRING" id="1304284.L21TH_2535"/>
<dbReference type="InterPro" id="IPR049830">
    <property type="entry name" value="HndD"/>
</dbReference>
<dbReference type="Pfam" id="PF02906">
    <property type="entry name" value="Fe_hyd_lg_C"/>
    <property type="match status" value="1"/>
</dbReference>
<keyword evidence="7" id="KW-0408">Iron</keyword>
<dbReference type="Gene3D" id="3.40.950.10">
    <property type="entry name" value="Fe-only Hydrogenase (Larger Subunit), Chain L, domain 3"/>
    <property type="match status" value="1"/>
</dbReference>
<dbReference type="Gene3D" id="3.10.20.740">
    <property type="match status" value="1"/>
</dbReference>
<keyword evidence="3" id="KW-0001">2Fe-2S</keyword>
<dbReference type="eggNOG" id="COG3383">
    <property type="taxonomic scope" value="Bacteria"/>
</dbReference>
<accession>R1AQL8</accession>
<dbReference type="AlphaFoldDB" id="R1AQL8"/>
<evidence type="ECO:0000256" key="8">
    <source>
        <dbReference type="ARBA" id="ARBA00023014"/>
    </source>
</evidence>
<keyword evidence="2" id="KW-0004">4Fe-4S</keyword>
<dbReference type="GO" id="GO:0051537">
    <property type="term" value="F:2 iron, 2 sulfur cluster binding"/>
    <property type="evidence" value="ECO:0007669"/>
    <property type="project" value="UniProtKB-KW"/>
</dbReference>
<keyword evidence="5" id="KW-0677">Repeat</keyword>
<dbReference type="InterPro" id="IPR036010">
    <property type="entry name" value="2Fe-2S_ferredoxin-like_sf"/>
</dbReference>
<dbReference type="InterPro" id="IPR013352">
    <property type="entry name" value="Fe_hydrogenase_subset"/>
</dbReference>
<dbReference type="Pfam" id="PF13510">
    <property type="entry name" value="Fer2_4"/>
    <property type="match status" value="1"/>
</dbReference>
<dbReference type="PROSITE" id="PS00198">
    <property type="entry name" value="4FE4S_FER_1"/>
    <property type="match status" value="1"/>
</dbReference>
<dbReference type="InterPro" id="IPR009016">
    <property type="entry name" value="Fe_hydrogenase"/>
</dbReference>
<dbReference type="Gene3D" id="4.10.260.20">
    <property type="entry name" value="Iron hydrogenase, small subunit"/>
    <property type="match status" value="1"/>
</dbReference>
<evidence type="ECO:0000259" key="10">
    <source>
        <dbReference type="PROSITE" id="PS51379"/>
    </source>
</evidence>
<dbReference type="SUPFAM" id="SSF53920">
    <property type="entry name" value="Fe-only hydrogenase"/>
    <property type="match status" value="1"/>
</dbReference>
<dbReference type="EC" id="1.12.7.2" evidence="12"/>
<evidence type="ECO:0000256" key="3">
    <source>
        <dbReference type="ARBA" id="ARBA00022714"/>
    </source>
</evidence>
<dbReference type="Gene3D" id="3.30.70.20">
    <property type="match status" value="1"/>
</dbReference>
<feature type="domain" description="4Fe-4S His(Cys)3-ligated-type" evidence="11">
    <location>
        <begin position="80"/>
        <end position="119"/>
    </location>
</feature>
<evidence type="ECO:0000256" key="1">
    <source>
        <dbReference type="ARBA" id="ARBA00001966"/>
    </source>
</evidence>
<dbReference type="EMBL" id="ARZA01000274">
    <property type="protein sequence ID" value="EOC99417.1"/>
    <property type="molecule type" value="Genomic_DNA"/>
</dbReference>
<dbReference type="FunFam" id="3.10.20.740:FF:000005">
    <property type="entry name" value="NADH:ubiquinone oxidoreductase subunit"/>
    <property type="match status" value="1"/>
</dbReference>
<evidence type="ECO:0000256" key="2">
    <source>
        <dbReference type="ARBA" id="ARBA00022485"/>
    </source>
</evidence>
<dbReference type="SUPFAM" id="SSF54292">
    <property type="entry name" value="2Fe-2S ferredoxin-like"/>
    <property type="match status" value="1"/>
</dbReference>
<evidence type="ECO:0000259" key="11">
    <source>
        <dbReference type="PROSITE" id="PS51839"/>
    </source>
</evidence>
<dbReference type="GO" id="GO:0051539">
    <property type="term" value="F:4 iron, 4 sulfur cluster binding"/>
    <property type="evidence" value="ECO:0007669"/>
    <property type="project" value="UniProtKB-KW"/>
</dbReference>
<dbReference type="PROSITE" id="PS51839">
    <property type="entry name" value="4FE4S_HC3"/>
    <property type="match status" value="1"/>
</dbReference>
<dbReference type="SMART" id="SM00929">
    <property type="entry name" value="NADH-G_4Fe-4S_3"/>
    <property type="match status" value="1"/>
</dbReference>
<comment type="caution">
    <text evidence="12">The sequence shown here is derived from an EMBL/GenBank/DDBJ whole genome shotgun (WGS) entry which is preliminary data.</text>
</comment>
<feature type="domain" description="4Fe-4S ferredoxin-type" evidence="10">
    <location>
        <begin position="178"/>
        <end position="211"/>
    </location>
</feature>
<dbReference type="FunFam" id="3.30.70.20:FF:000035">
    <property type="entry name" value="Iron hydrogenase 1"/>
    <property type="match status" value="1"/>
</dbReference>
<sequence length="602" mass="66307">MNKVTITIDNQTIEVPENYTVLEAARSIGIDIPTLCYLKDVNEVGACRMCLVEVEGARNLQTSCVLPVRDGMVVKTNTKKVREARKATLELILSNHERECLTCSRNNNCELQALAEELGVRDIPFEGEKTNLPLDLSSKSVVRDPNKCILCGRCVSVCAQVQTVGVLGFRERGFETTVGPAYDKGLGEVPCINCGQCIAACPVGALREKESIDYVWEALDDDSKHVVVQTAPAVRAALGEEFGLEMGTRVTGRMAAALRRLGFDKVFDTDFAADLTIMEEGHELLGRLQNGGKLPMITSCSPGWIKFCEHNYPEFLDNLSTCKSPQEMMGAVIKSYYAEKNNIDPKDIVVVSVMPCTAKKFEADREELAATGYQDVDYVITTRELGRMIKQARIDFVNLPDEDFDEILGESTGAAVIFGVTGGVMEAALRTVAEVVTGKELEKIEFEQVRGMEGIKEAEVTLGDKTVKVAIAHGTGNARKLLDDVKAGKKEYHFIEIMACPGGCINGGGQPHVSAKDRYTKDVKAERAKALYAEDEAKTIRKSHENPMIKKIYEEYLGEPNGHKSHKLLHTHYAPRDNYPVDDEANFKEITADFKEAAACNE</sequence>
<gene>
    <name evidence="12" type="ORF">L21TH_2535</name>
</gene>
<reference evidence="12 13" key="1">
    <citation type="journal article" date="2015" name="Geomicrobiol. J.">
        <title>Caldisalinibacter kiritimatiensis gen. nov., sp. nov., a moderately thermohalophilic thiosulfate-reducing bacterium from a hypersaline microbial mat.</title>
        <authorList>
            <person name="Ben Hania W."/>
            <person name="Joseph M."/>
            <person name="Fiebig A."/>
            <person name="Bunk B."/>
            <person name="Klenk H.-P."/>
            <person name="Fardeau M.-L."/>
            <person name="Spring S."/>
        </authorList>
    </citation>
    <scope>NUCLEOTIDE SEQUENCE [LARGE SCALE GENOMIC DNA]</scope>
    <source>
        <strain evidence="12 13">L21-TH-D2</strain>
    </source>
</reference>
<keyword evidence="13" id="KW-1185">Reference proteome</keyword>
<feature type="domain" description="2Fe-2S ferredoxin-type" evidence="9">
    <location>
        <begin position="2"/>
        <end position="80"/>
    </location>
</feature>
<dbReference type="InterPro" id="IPR017896">
    <property type="entry name" value="4Fe4S_Fe-S-bd"/>
</dbReference>
<evidence type="ECO:0000256" key="7">
    <source>
        <dbReference type="ARBA" id="ARBA00023004"/>
    </source>
</evidence>
<dbReference type="SMART" id="SM00902">
    <property type="entry name" value="Fe_hyd_SSU"/>
    <property type="match status" value="1"/>
</dbReference>
<dbReference type="GO" id="GO:0008901">
    <property type="term" value="F:ferredoxin hydrogenase activity"/>
    <property type="evidence" value="ECO:0007669"/>
    <property type="project" value="UniProtKB-EC"/>
</dbReference>
<dbReference type="PROSITE" id="PS51085">
    <property type="entry name" value="2FE2S_FER_2"/>
    <property type="match status" value="1"/>
</dbReference>
<dbReference type="Gene3D" id="3.40.50.1780">
    <property type="match status" value="1"/>
</dbReference>
<protein>
    <submittedName>
        <fullName evidence="12">Periplasmic [Fe] hydrogenase large subunit</fullName>
        <ecNumber evidence="12">1.12.7.2</ecNumber>
    </submittedName>
</protein>
<dbReference type="GO" id="GO:0016020">
    <property type="term" value="C:membrane"/>
    <property type="evidence" value="ECO:0007669"/>
    <property type="project" value="InterPro"/>
</dbReference>
<dbReference type="SUPFAM" id="SSF54862">
    <property type="entry name" value="4Fe-4S ferredoxins"/>
    <property type="match status" value="1"/>
</dbReference>
<keyword evidence="6 12" id="KW-0560">Oxidoreductase</keyword>
<dbReference type="InterPro" id="IPR001041">
    <property type="entry name" value="2Fe-2S_ferredoxin-type"/>
</dbReference>
<dbReference type="GO" id="GO:0005506">
    <property type="term" value="F:iron ion binding"/>
    <property type="evidence" value="ECO:0007669"/>
    <property type="project" value="InterPro"/>
</dbReference>
<dbReference type="InterPro" id="IPR004108">
    <property type="entry name" value="Fe_hydrogenase_lsu_C"/>
</dbReference>
<evidence type="ECO:0000256" key="4">
    <source>
        <dbReference type="ARBA" id="ARBA00022723"/>
    </source>
</evidence>
<dbReference type="OrthoDB" id="9805142at2"/>
<keyword evidence="8" id="KW-0411">Iron-sulfur</keyword>
<dbReference type="Proteomes" id="UP000013378">
    <property type="component" value="Unassembled WGS sequence"/>
</dbReference>
<dbReference type="Pfam" id="PF10588">
    <property type="entry name" value="NADH-G_4Fe-4S_3"/>
    <property type="match status" value="1"/>
</dbReference>
<evidence type="ECO:0000256" key="5">
    <source>
        <dbReference type="ARBA" id="ARBA00022737"/>
    </source>
</evidence>
<dbReference type="PATRIC" id="fig|1304284.3.peg.2490"/>
<dbReference type="Pfam" id="PF02256">
    <property type="entry name" value="Fe_hyd_SSU"/>
    <property type="match status" value="1"/>
</dbReference>
<dbReference type="InterPro" id="IPR036991">
    <property type="entry name" value="Fe_hydrogenase_ssu_sf"/>
</dbReference>
<dbReference type="GO" id="GO:0042773">
    <property type="term" value="P:ATP synthesis coupled electron transport"/>
    <property type="evidence" value="ECO:0007669"/>
    <property type="project" value="InterPro"/>
</dbReference>
<dbReference type="InterPro" id="IPR017900">
    <property type="entry name" value="4Fe4S_Fe_S_CS"/>
</dbReference>
<dbReference type="GO" id="GO:0008137">
    <property type="term" value="F:NADH dehydrogenase (ubiquinone) activity"/>
    <property type="evidence" value="ECO:0007669"/>
    <property type="project" value="InterPro"/>
</dbReference>
<dbReference type="PROSITE" id="PS51379">
    <property type="entry name" value="4FE4S_FER_2"/>
    <property type="match status" value="2"/>
</dbReference>
<dbReference type="InterPro" id="IPR003149">
    <property type="entry name" value="Fe_hydrogenase_ssu"/>
</dbReference>
<dbReference type="eggNOG" id="COG4624">
    <property type="taxonomic scope" value="Bacteria"/>
</dbReference>
<organism evidence="12 13">
    <name type="scientific">Caldisalinibacter kiritimatiensis</name>
    <dbReference type="NCBI Taxonomy" id="1304284"/>
    <lineage>
        <taxon>Bacteria</taxon>
        <taxon>Bacillati</taxon>
        <taxon>Bacillota</taxon>
        <taxon>Tissierellia</taxon>
        <taxon>Tissierellales</taxon>
        <taxon>Thermohalobacteraceae</taxon>
        <taxon>Caldisalinibacter</taxon>
    </lineage>
</organism>